<dbReference type="STRING" id="463301.SAMN04487955_11161"/>
<evidence type="ECO:0000313" key="1">
    <source>
        <dbReference type="EMBL" id="SFU86210.1"/>
    </source>
</evidence>
<sequence>MFPHTSLITALQILALAGVGWGLVWATGTGRQVEQAALEDYCHAVVLWQAEAARDIAPQVRTGHPDWKKIAAVNCQRLRPAGSRHGILDNSTNSNS</sequence>
<accession>A0A1I7JM03</accession>
<dbReference type="RefSeq" id="WP_089796760.1">
    <property type="nucleotide sequence ID" value="NZ_FPBP01000011.1"/>
</dbReference>
<evidence type="ECO:0000313" key="2">
    <source>
        <dbReference type="Proteomes" id="UP000198693"/>
    </source>
</evidence>
<keyword evidence="2" id="KW-1185">Reference proteome</keyword>
<name>A0A1I7JM03_9GAMM</name>
<reference evidence="2" key="1">
    <citation type="submission" date="2016-10" db="EMBL/GenBank/DDBJ databases">
        <authorList>
            <person name="Varghese N."/>
            <person name="Submissions S."/>
        </authorList>
    </citation>
    <scope>NUCLEOTIDE SEQUENCE [LARGE SCALE GENOMIC DNA]</scope>
    <source>
        <strain evidence="2">CGMCC 1.6981</strain>
    </source>
</reference>
<organism evidence="1 2">
    <name type="scientific">Halomonas korlensis</name>
    <dbReference type="NCBI Taxonomy" id="463301"/>
    <lineage>
        <taxon>Bacteria</taxon>
        <taxon>Pseudomonadati</taxon>
        <taxon>Pseudomonadota</taxon>
        <taxon>Gammaproteobacteria</taxon>
        <taxon>Oceanospirillales</taxon>
        <taxon>Halomonadaceae</taxon>
        <taxon>Halomonas</taxon>
    </lineage>
</organism>
<dbReference type="OrthoDB" id="6167646at2"/>
<dbReference type="AlphaFoldDB" id="A0A1I7JM03"/>
<proteinExistence type="predicted"/>
<gene>
    <name evidence="1" type="ORF">SAMN04487955_11161</name>
</gene>
<dbReference type="Proteomes" id="UP000198693">
    <property type="component" value="Unassembled WGS sequence"/>
</dbReference>
<protein>
    <submittedName>
        <fullName evidence="1">Uncharacterized protein</fullName>
    </submittedName>
</protein>
<dbReference type="EMBL" id="FPBP01000011">
    <property type="protein sequence ID" value="SFU86210.1"/>
    <property type="molecule type" value="Genomic_DNA"/>
</dbReference>